<proteinExistence type="predicted"/>
<sequence length="406" mass="43002">MVCSLPEVEVEVEVKVEREAGGAAGGGSRRSPFLCTERTKMGFEICKRRDLTATLVQSAERYGFKAIILTVDTPRLGRREAEIKNRMIAPQMKLFEGLLPPEGASDNGSKLEAYATQILDSSLSWKTNENYLYSGMLLLAAIKATEVGVAGIIVSNHGARQLDYSPATVTVLEEVVVAVGGKIPVFIDGGIRRGTDIFKALALGAKAVMLVISLLLLRIGRPVLYGLAAKGEQGVRQVMEMLKNELELTMALSGCPTLKDIPRSRVSLSMMPVNLVVTFGVEKFPFSSSSFIEDKLPDFQHSRDAKSPSSIVGSWESSGPFAVDLFAAAVIVGSVAAEVKQHLVGVSLFLAAGIIAFASAATSVFVVAAASAVVAAAAEVAGSCKDSSLSSTLLVPWASLPFATMD</sequence>
<comment type="caution">
    <text evidence="1">The sequence shown here is derived from an EMBL/GenBank/DDBJ whole genome shotgun (WGS) entry which is preliminary data.</text>
</comment>
<gene>
    <name evidence="1" type="ORF">Vadar_029791</name>
</gene>
<name>A0ACB7ZMR9_9ERIC</name>
<dbReference type="EMBL" id="CM037159">
    <property type="protein sequence ID" value="KAH7867168.1"/>
    <property type="molecule type" value="Genomic_DNA"/>
</dbReference>
<protein>
    <submittedName>
        <fullName evidence="1">Uncharacterized protein</fullName>
    </submittedName>
</protein>
<keyword evidence="2" id="KW-1185">Reference proteome</keyword>
<evidence type="ECO:0000313" key="1">
    <source>
        <dbReference type="EMBL" id="KAH7867168.1"/>
    </source>
</evidence>
<reference evidence="1 2" key="1">
    <citation type="journal article" date="2021" name="Hortic Res">
        <title>High-quality reference genome and annotation aids understanding of berry development for evergreen blueberry (Vaccinium darrowii).</title>
        <authorList>
            <person name="Yu J."/>
            <person name="Hulse-Kemp A.M."/>
            <person name="Babiker E."/>
            <person name="Staton M."/>
        </authorList>
    </citation>
    <scope>NUCLEOTIDE SEQUENCE [LARGE SCALE GENOMIC DNA]</scope>
    <source>
        <strain evidence="2">cv. NJ 8807/NJ 8810</strain>
        <tissue evidence="1">Young leaf</tissue>
    </source>
</reference>
<accession>A0ACB7ZMR9</accession>
<evidence type="ECO:0000313" key="2">
    <source>
        <dbReference type="Proteomes" id="UP000828048"/>
    </source>
</evidence>
<dbReference type="Proteomes" id="UP000828048">
    <property type="component" value="Chromosome 9"/>
</dbReference>
<organism evidence="1 2">
    <name type="scientific">Vaccinium darrowii</name>
    <dbReference type="NCBI Taxonomy" id="229202"/>
    <lineage>
        <taxon>Eukaryota</taxon>
        <taxon>Viridiplantae</taxon>
        <taxon>Streptophyta</taxon>
        <taxon>Embryophyta</taxon>
        <taxon>Tracheophyta</taxon>
        <taxon>Spermatophyta</taxon>
        <taxon>Magnoliopsida</taxon>
        <taxon>eudicotyledons</taxon>
        <taxon>Gunneridae</taxon>
        <taxon>Pentapetalae</taxon>
        <taxon>asterids</taxon>
        <taxon>Ericales</taxon>
        <taxon>Ericaceae</taxon>
        <taxon>Vaccinioideae</taxon>
        <taxon>Vaccinieae</taxon>
        <taxon>Vaccinium</taxon>
    </lineage>
</organism>